<keyword evidence="2" id="KW-1185">Reference proteome</keyword>
<comment type="caution">
    <text evidence="1">The sequence shown here is derived from an EMBL/GenBank/DDBJ whole genome shotgun (WGS) entry which is preliminary data.</text>
</comment>
<organism evidence="1 2">
    <name type="scientific">Popillia japonica</name>
    <name type="common">Japanese beetle</name>
    <dbReference type="NCBI Taxonomy" id="7064"/>
    <lineage>
        <taxon>Eukaryota</taxon>
        <taxon>Metazoa</taxon>
        <taxon>Ecdysozoa</taxon>
        <taxon>Arthropoda</taxon>
        <taxon>Hexapoda</taxon>
        <taxon>Insecta</taxon>
        <taxon>Pterygota</taxon>
        <taxon>Neoptera</taxon>
        <taxon>Endopterygota</taxon>
        <taxon>Coleoptera</taxon>
        <taxon>Polyphaga</taxon>
        <taxon>Scarabaeiformia</taxon>
        <taxon>Scarabaeidae</taxon>
        <taxon>Rutelinae</taxon>
        <taxon>Popillia</taxon>
    </lineage>
</organism>
<proteinExistence type="predicted"/>
<gene>
    <name evidence="1" type="ORF">QE152_g6410</name>
</gene>
<protein>
    <submittedName>
        <fullName evidence="1">Uncharacterized protein</fullName>
    </submittedName>
</protein>
<sequence length="178" mass="20321">MLTVYVTRTFPSNHYLYDHKKKNDHYNNVDSIRYPNKPTSTVDNSKDQFYHIDDKLDFKTNLLPNRLKLSSNKNFVKISSVTVGYNHAKTNVAENKEINDENGDKIEDIILPELEGINVVQVDVLPSDEKFKITSFNDTEDPVPMPKMTKLYADDDCALELPKPMTVAKKNIQTSPAA</sequence>
<dbReference type="Proteomes" id="UP001458880">
    <property type="component" value="Unassembled WGS sequence"/>
</dbReference>
<dbReference type="EMBL" id="JASPKY010000042">
    <property type="protein sequence ID" value="KAK9746126.1"/>
    <property type="molecule type" value="Genomic_DNA"/>
</dbReference>
<evidence type="ECO:0000313" key="2">
    <source>
        <dbReference type="Proteomes" id="UP001458880"/>
    </source>
</evidence>
<name>A0AAW1MES1_POPJA</name>
<evidence type="ECO:0000313" key="1">
    <source>
        <dbReference type="EMBL" id="KAK9746126.1"/>
    </source>
</evidence>
<accession>A0AAW1MES1</accession>
<reference evidence="1 2" key="1">
    <citation type="journal article" date="2024" name="BMC Genomics">
        <title>De novo assembly and annotation of Popillia japonica's genome with initial clues to its potential as an invasive pest.</title>
        <authorList>
            <person name="Cucini C."/>
            <person name="Boschi S."/>
            <person name="Funari R."/>
            <person name="Cardaioli E."/>
            <person name="Iannotti N."/>
            <person name="Marturano G."/>
            <person name="Paoli F."/>
            <person name="Bruttini M."/>
            <person name="Carapelli A."/>
            <person name="Frati F."/>
            <person name="Nardi F."/>
        </authorList>
    </citation>
    <scope>NUCLEOTIDE SEQUENCE [LARGE SCALE GENOMIC DNA]</scope>
    <source>
        <strain evidence="1">DMR45628</strain>
    </source>
</reference>
<dbReference type="AlphaFoldDB" id="A0AAW1MES1"/>